<organism evidence="2">
    <name type="scientific">Zea mays</name>
    <name type="common">Maize</name>
    <dbReference type="NCBI Taxonomy" id="4577"/>
    <lineage>
        <taxon>Eukaryota</taxon>
        <taxon>Viridiplantae</taxon>
        <taxon>Streptophyta</taxon>
        <taxon>Embryophyta</taxon>
        <taxon>Tracheophyta</taxon>
        <taxon>Spermatophyta</taxon>
        <taxon>Magnoliopsida</taxon>
        <taxon>Liliopsida</taxon>
        <taxon>Poales</taxon>
        <taxon>Poaceae</taxon>
        <taxon>PACMAD clade</taxon>
        <taxon>Panicoideae</taxon>
        <taxon>Andropogonodae</taxon>
        <taxon>Andropogoneae</taxon>
        <taxon>Tripsacinae</taxon>
        <taxon>Zea</taxon>
    </lineage>
</organism>
<feature type="compositionally biased region" description="Low complexity" evidence="1">
    <location>
        <begin position="127"/>
        <end position="147"/>
    </location>
</feature>
<name>A0A1D6EK44_MAIZE</name>
<evidence type="ECO:0000256" key="1">
    <source>
        <dbReference type="SAM" id="MobiDB-lite"/>
    </source>
</evidence>
<feature type="compositionally biased region" description="Polar residues" evidence="1">
    <location>
        <begin position="38"/>
        <end position="47"/>
    </location>
</feature>
<sequence length="355" mass="38282">MACGNPDCLYLHDVGSQEDSFTKDEIISAYTRTRVPQMASSVSQRRTGTVLPPPGDDFSHSAVVSAKHTFKNGTLNTTSQPRLSPPNSSSGRSTLPPAASWGQRDLNARITATGATSSQSHTKPKSESQSNPFSSSSAISSTKTPSSWNDDTSTAAKMPEGQQVSEKESKTLQPYKPGISKETQALSSLESSLDIDFSTIPSAWNDDDIVVSDGMPKGSDENQVPNKNECQSCHAAGEKMLEDIGSKDIDMEKISSQISSVTLGGNDKIQSMAGNQQPDVMPCTSIDVPMDQNFGRDRSHLNLNELLLPSENKDSSLSCQYSSDKRLAWSLKMQNCSVTPLNDTIDSAMLTDKPY</sequence>
<accession>A0A1D6EK44</accession>
<dbReference type="GO" id="GO:0030014">
    <property type="term" value="C:CCR4-NOT complex"/>
    <property type="evidence" value="ECO:0007669"/>
    <property type="project" value="InterPro"/>
</dbReference>
<dbReference type="EMBL" id="CM007648">
    <property type="protein sequence ID" value="ONM20264.1"/>
    <property type="molecule type" value="Genomic_DNA"/>
</dbReference>
<feature type="compositionally biased region" description="Polar residues" evidence="1">
    <location>
        <begin position="71"/>
        <end position="93"/>
    </location>
</feature>
<dbReference type="GO" id="GO:0004842">
    <property type="term" value="F:ubiquitin-protein transferase activity"/>
    <property type="evidence" value="ECO:0007669"/>
    <property type="project" value="InterPro"/>
</dbReference>
<gene>
    <name evidence="2" type="ORF">ZEAMMB73_Zm00001d005100</name>
</gene>
<proteinExistence type="predicted"/>
<protein>
    <submittedName>
        <fullName evidence="2">RNA binding (RRM/RBD/RNP motifs) family protein</fullName>
    </submittedName>
</protein>
<dbReference type="PANTHER" id="PTHR12603">
    <property type="entry name" value="CCR4-NOT TRANSCRIPTION COMPLEX RELATED"/>
    <property type="match status" value="1"/>
</dbReference>
<dbReference type="AlphaFoldDB" id="A0A1D6EK44"/>
<dbReference type="InterPro" id="IPR039780">
    <property type="entry name" value="Mot2"/>
</dbReference>
<evidence type="ECO:0000313" key="2">
    <source>
        <dbReference type="EMBL" id="ONM20264.1"/>
    </source>
</evidence>
<feature type="region of interest" description="Disordered" evidence="1">
    <location>
        <begin position="113"/>
        <end position="178"/>
    </location>
</feature>
<feature type="region of interest" description="Disordered" evidence="1">
    <location>
        <begin position="36"/>
        <end position="101"/>
    </location>
</feature>
<reference evidence="2" key="1">
    <citation type="submission" date="2015-12" db="EMBL/GenBank/DDBJ databases">
        <title>Update maize B73 reference genome by single molecule sequencing technologies.</title>
        <authorList>
            <consortium name="Maize Genome Sequencing Project"/>
            <person name="Ware D."/>
        </authorList>
    </citation>
    <scope>NUCLEOTIDE SEQUENCE [LARGE SCALE GENOMIC DNA]</scope>
    <source>
        <tissue evidence="2">Seedling</tissue>
    </source>
</reference>
<dbReference type="PANTHER" id="PTHR12603:SF36">
    <property type="entry name" value="RNA BINDING (RRM_RBD_RNP MOTIFS) FAMILY PROTEIN"/>
    <property type="match status" value="1"/>
</dbReference>
<feature type="non-terminal residue" evidence="2">
    <location>
        <position position="355"/>
    </location>
</feature>